<evidence type="ECO:0000256" key="4">
    <source>
        <dbReference type="ARBA" id="ARBA00022475"/>
    </source>
</evidence>
<dbReference type="InterPro" id="IPR002549">
    <property type="entry name" value="AI-2E-like"/>
</dbReference>
<keyword evidence="4" id="KW-1003">Cell membrane</keyword>
<proteinExistence type="inferred from homology"/>
<dbReference type="AlphaFoldDB" id="A0A1X9LMP3"/>
<keyword evidence="7 9" id="KW-0472">Membrane</keyword>
<feature type="transmembrane region" description="Helical" evidence="9">
    <location>
        <begin position="296"/>
        <end position="313"/>
    </location>
</feature>
<accession>A0A1X9LMP3</accession>
<evidence type="ECO:0000256" key="2">
    <source>
        <dbReference type="ARBA" id="ARBA00009773"/>
    </source>
</evidence>
<organism evidence="10 11">
    <name type="scientific">Cnuibacter physcomitrellae</name>
    <dbReference type="NCBI Taxonomy" id="1619308"/>
    <lineage>
        <taxon>Bacteria</taxon>
        <taxon>Bacillati</taxon>
        <taxon>Actinomycetota</taxon>
        <taxon>Actinomycetes</taxon>
        <taxon>Micrococcales</taxon>
        <taxon>Microbacteriaceae</taxon>
        <taxon>Cnuibacter</taxon>
    </lineage>
</organism>
<comment type="similarity">
    <text evidence="2">Belongs to the autoinducer-2 exporter (AI-2E) (TC 2.A.86) family.</text>
</comment>
<dbReference type="STRING" id="1619308.B5808_11350"/>
<evidence type="ECO:0000256" key="9">
    <source>
        <dbReference type="SAM" id="Phobius"/>
    </source>
</evidence>
<evidence type="ECO:0000256" key="7">
    <source>
        <dbReference type="ARBA" id="ARBA00023136"/>
    </source>
</evidence>
<keyword evidence="3" id="KW-0813">Transport</keyword>
<dbReference type="GO" id="GO:0055085">
    <property type="term" value="P:transmembrane transport"/>
    <property type="evidence" value="ECO:0007669"/>
    <property type="project" value="TreeGrafter"/>
</dbReference>
<evidence type="ECO:0000256" key="6">
    <source>
        <dbReference type="ARBA" id="ARBA00022989"/>
    </source>
</evidence>
<comment type="subcellular location">
    <subcellularLocation>
        <location evidence="1">Cell membrane</location>
        <topology evidence="1">Multi-pass membrane protein</topology>
    </subcellularLocation>
</comment>
<dbReference type="Proteomes" id="UP000192775">
    <property type="component" value="Chromosome"/>
</dbReference>
<feature type="transmembrane region" description="Helical" evidence="9">
    <location>
        <begin position="265"/>
        <end position="289"/>
    </location>
</feature>
<keyword evidence="6 9" id="KW-1133">Transmembrane helix</keyword>
<dbReference type="KEGG" id="cphy:B5808_11350"/>
<evidence type="ECO:0000256" key="5">
    <source>
        <dbReference type="ARBA" id="ARBA00022692"/>
    </source>
</evidence>
<evidence type="ECO:0000256" key="8">
    <source>
        <dbReference type="SAM" id="MobiDB-lite"/>
    </source>
</evidence>
<feature type="transmembrane region" description="Helical" evidence="9">
    <location>
        <begin position="333"/>
        <end position="364"/>
    </location>
</feature>
<name>A0A1X9LMP3_9MICO</name>
<dbReference type="GO" id="GO:0005886">
    <property type="term" value="C:plasma membrane"/>
    <property type="evidence" value="ECO:0007669"/>
    <property type="project" value="UniProtKB-SubCell"/>
</dbReference>
<protein>
    <submittedName>
        <fullName evidence="10">AI-2E family transporter</fullName>
    </submittedName>
</protein>
<dbReference type="RefSeq" id="WP_085019890.1">
    <property type="nucleotide sequence ID" value="NZ_BMHD01000001.1"/>
</dbReference>
<dbReference type="Pfam" id="PF01594">
    <property type="entry name" value="AI-2E_transport"/>
    <property type="match status" value="1"/>
</dbReference>
<gene>
    <name evidence="10" type="ORF">B5808_11350</name>
</gene>
<feature type="transmembrane region" description="Helical" evidence="9">
    <location>
        <begin position="180"/>
        <end position="200"/>
    </location>
</feature>
<feature type="transmembrane region" description="Helical" evidence="9">
    <location>
        <begin position="93"/>
        <end position="115"/>
    </location>
</feature>
<dbReference type="PANTHER" id="PTHR21716:SF53">
    <property type="entry name" value="PERMEASE PERM-RELATED"/>
    <property type="match status" value="1"/>
</dbReference>
<feature type="transmembrane region" description="Helical" evidence="9">
    <location>
        <begin position="240"/>
        <end position="259"/>
    </location>
</feature>
<keyword evidence="5 9" id="KW-0812">Transmembrane</keyword>
<evidence type="ECO:0000313" key="10">
    <source>
        <dbReference type="EMBL" id="ARJ05752.1"/>
    </source>
</evidence>
<dbReference type="PANTHER" id="PTHR21716">
    <property type="entry name" value="TRANSMEMBRANE PROTEIN"/>
    <property type="match status" value="1"/>
</dbReference>
<sequence length="407" mass="43443">MPEPMPRPSRHLRAAARARGAAADPVAESIPRGMRVASAWSWRILLVAAVVALVLFLIAQLREIIVPLLVAVVLAALLVPFKNFLVRHRWPRWAAIVVAEVGTLVAVAALIYLVATQVAAGFGDVRDRAVSSFMELRRWLEESPLHLTDQQFDQYVAQAWQAIQDDASSLARSALSVGTTFGHVLVGALLVLFATLFILIDGERIWGWIVRVFPRRARLAVDGAGKAGWTTLRSFVKVQILVALIDAIGIATGAAILGVPLAIPIGVLVFLGSFIPIVGAVVTGAFAVFIALVYNGWVIALIMLGVVLLVQQIEGHVLQPLVMGTAVKVHPLAVVLAVAGGSMIAGIAGAFFAVPVVATLNVMIKYVASGQWRTDGRAPRAPVSDPGPAPRSPRRLRTRSTKDTATP</sequence>
<keyword evidence="11" id="KW-1185">Reference proteome</keyword>
<reference evidence="10 11" key="1">
    <citation type="submission" date="2017-04" db="EMBL/GenBank/DDBJ databases">
        <authorList>
            <person name="Afonso C.L."/>
            <person name="Miller P.J."/>
            <person name="Scott M.A."/>
            <person name="Spackman E."/>
            <person name="Goraichik I."/>
            <person name="Dimitrov K.M."/>
            <person name="Suarez D.L."/>
            <person name="Swayne D.E."/>
        </authorList>
    </citation>
    <scope>NUCLEOTIDE SEQUENCE [LARGE SCALE GENOMIC DNA]</scope>
    <source>
        <strain evidence="11">XA(T)</strain>
    </source>
</reference>
<evidence type="ECO:0000256" key="1">
    <source>
        <dbReference type="ARBA" id="ARBA00004651"/>
    </source>
</evidence>
<evidence type="ECO:0000313" key="11">
    <source>
        <dbReference type="Proteomes" id="UP000192775"/>
    </source>
</evidence>
<feature type="region of interest" description="Disordered" evidence="8">
    <location>
        <begin position="374"/>
        <end position="407"/>
    </location>
</feature>
<evidence type="ECO:0000256" key="3">
    <source>
        <dbReference type="ARBA" id="ARBA00022448"/>
    </source>
</evidence>
<dbReference type="EMBL" id="CP020715">
    <property type="protein sequence ID" value="ARJ05752.1"/>
    <property type="molecule type" value="Genomic_DNA"/>
</dbReference>
<feature type="transmembrane region" description="Helical" evidence="9">
    <location>
        <begin position="64"/>
        <end position="81"/>
    </location>
</feature>
<feature type="transmembrane region" description="Helical" evidence="9">
    <location>
        <begin position="40"/>
        <end position="58"/>
    </location>
</feature>